<accession>A0A654EX53</accession>
<dbReference type="AlphaFoldDB" id="A0A654EX53"/>
<protein>
    <submittedName>
        <fullName evidence="2">Uncharacterized protein</fullName>
    </submittedName>
</protein>
<organism evidence="2 3">
    <name type="scientific">Arabidopsis thaliana</name>
    <name type="common">Mouse-ear cress</name>
    <dbReference type="NCBI Taxonomy" id="3702"/>
    <lineage>
        <taxon>Eukaryota</taxon>
        <taxon>Viridiplantae</taxon>
        <taxon>Streptophyta</taxon>
        <taxon>Embryophyta</taxon>
        <taxon>Tracheophyta</taxon>
        <taxon>Spermatophyta</taxon>
        <taxon>Magnoliopsida</taxon>
        <taxon>eudicotyledons</taxon>
        <taxon>Gunneridae</taxon>
        <taxon>Pentapetalae</taxon>
        <taxon>rosids</taxon>
        <taxon>malvids</taxon>
        <taxon>Brassicales</taxon>
        <taxon>Brassicaceae</taxon>
        <taxon>Camelineae</taxon>
        <taxon>Arabidopsis</taxon>
    </lineage>
</organism>
<proteinExistence type="predicted"/>
<evidence type="ECO:0000313" key="2">
    <source>
        <dbReference type="EMBL" id="VYS52122.1"/>
    </source>
</evidence>
<dbReference type="Araport" id="AT2G05753"/>
<dbReference type="KEGG" id="ath:AT2G05753"/>
<sequence length="74" mass="8402">MKDNPRGLLKPKASLHEQVQISVAQFFSTKAQGNTKVSTCTHLRRDSITTRKDKFLDKSTDEITGYTIGELKKY</sequence>
<evidence type="ECO:0000313" key="3">
    <source>
        <dbReference type="Proteomes" id="UP000426265"/>
    </source>
</evidence>
<evidence type="ECO:0000313" key="1">
    <source>
        <dbReference type="Araport" id="AT2G05753"/>
    </source>
</evidence>
<reference evidence="2 3" key="1">
    <citation type="submission" date="2019-11" db="EMBL/GenBank/DDBJ databases">
        <authorList>
            <person name="Jiao W.-B."/>
            <person name="Schneeberger K."/>
        </authorList>
    </citation>
    <scope>NUCLEOTIDE SEQUENCE [LARGE SCALE GENOMIC DNA]</scope>
    <source>
        <strain evidence="3">cv. An-1</strain>
    </source>
</reference>
<name>A0A654EX53_ARATH</name>
<dbReference type="RefSeq" id="NP_001154498.1">
    <property type="nucleotide sequence ID" value="NM_001161026.1"/>
</dbReference>
<dbReference type="SMR" id="A0A654EX53"/>
<dbReference type="EMBL" id="CACRSJ010000105">
    <property type="protein sequence ID" value="VYS52122.1"/>
    <property type="molecule type" value="Genomic_DNA"/>
</dbReference>
<dbReference type="Proteomes" id="UP000426265">
    <property type="component" value="Unassembled WGS sequence"/>
</dbReference>
<dbReference type="GeneID" id="7922377"/>
<dbReference type="ExpressionAtlas" id="A0A654EX53">
    <property type="expression patterns" value="baseline"/>
</dbReference>
<gene>
    <name evidence="1" type="ordered locus">At2g05753</name>
    <name evidence="2" type="ORF">AN1_LOCUS7585</name>
</gene>